<evidence type="ECO:0000313" key="10">
    <source>
        <dbReference type="EMBL" id="PRO74876.1"/>
    </source>
</evidence>
<dbReference type="GO" id="GO:0030170">
    <property type="term" value="F:pyridoxal phosphate binding"/>
    <property type="evidence" value="ECO:0007669"/>
    <property type="project" value="UniProtKB-UniRule"/>
</dbReference>
<comment type="function">
    <text evidence="9">Catalyzes the transfer of the alpha-amino group from S-adenosyl-L-methionine (SAM) to 7-keto-8-aminopelargonic acid (KAPA) to form 7,8-diaminopelargonic acid (DAPA). It is the only aminotransferase known to utilize SAM as an amino donor.</text>
</comment>
<dbReference type="InterPro" id="IPR049704">
    <property type="entry name" value="Aminotrans_3_PPA_site"/>
</dbReference>
<dbReference type="HAMAP" id="MF_00834">
    <property type="entry name" value="BioA"/>
    <property type="match status" value="1"/>
</dbReference>
<comment type="similarity">
    <text evidence="9">Belongs to the class-III pyridoxal-phosphate-dependent aminotransferase family. BioA subfamily.</text>
</comment>
<dbReference type="PANTHER" id="PTHR42684:SF17">
    <property type="entry name" value="ADENOSYLMETHIONINE-8-AMINO-7-OXONONANOATE AMINOTRANSFERASE"/>
    <property type="match status" value="1"/>
</dbReference>
<dbReference type="CDD" id="cd00610">
    <property type="entry name" value="OAT_like"/>
    <property type="match status" value="1"/>
</dbReference>
<organism evidence="10 11">
    <name type="scientific">Alteromonas alba</name>
    <dbReference type="NCBI Taxonomy" id="2079529"/>
    <lineage>
        <taxon>Bacteria</taxon>
        <taxon>Pseudomonadati</taxon>
        <taxon>Pseudomonadota</taxon>
        <taxon>Gammaproteobacteria</taxon>
        <taxon>Alteromonadales</taxon>
        <taxon>Alteromonadaceae</taxon>
        <taxon>Alteromonas/Salinimonas group</taxon>
        <taxon>Alteromonas</taxon>
    </lineage>
</organism>
<feature type="binding site" evidence="9">
    <location>
        <position position="410"/>
    </location>
    <ligand>
        <name>substrate</name>
    </ligand>
</feature>
<feature type="site" description="Participates in the substrate recognition with KAPA and in a stacking interaction with the adenine ring of SAM" evidence="9">
    <location>
        <position position="35"/>
    </location>
</feature>
<dbReference type="NCBIfam" id="TIGR00508">
    <property type="entry name" value="bioA"/>
    <property type="match status" value="1"/>
</dbReference>
<comment type="subunit">
    <text evidence="9">Homodimer.</text>
</comment>
<keyword evidence="11" id="KW-1185">Reference proteome</keyword>
<dbReference type="GO" id="GO:0009102">
    <property type="term" value="P:biotin biosynthetic process"/>
    <property type="evidence" value="ECO:0007669"/>
    <property type="project" value="UniProtKB-UniRule"/>
</dbReference>
<dbReference type="NCBIfam" id="NF004624">
    <property type="entry name" value="PRK05964.1"/>
    <property type="match status" value="1"/>
</dbReference>
<dbReference type="Gene3D" id="3.40.640.10">
    <property type="entry name" value="Type I PLP-dependent aspartate aminotransferase-like (Major domain)"/>
    <property type="match status" value="1"/>
</dbReference>
<dbReference type="AlphaFoldDB" id="A0A2S9VEL3"/>
<dbReference type="Proteomes" id="UP000238949">
    <property type="component" value="Unassembled WGS sequence"/>
</dbReference>
<sequence>MRQQRLVNQINFLNFTIVHNLTNKEFDQQHIWHPYTSAIDPLPCFEVSGASGAEISLASGETLVDGMSSWWAAIHGYNHPALNAAAHQQVDKFSHVMFGGLTHEPAVNLCRQLLSMAPAGLERVFLADSGSVSVEVAIKMAVQYWACQGRPEKSRLIAPRNGYHGDTFAAMSVCDPVNGMHSLFTNSLTKHVFAPAPQTRFGQAFSEDDILPLEELFARHHEELAALILEPVVQGAGGMRFYHPEYLRRCRQLCDTYDVLLICDEIATGFGRTGKLFGCDHAEISPDIMCVGKALTGGYMTLAATLCTEDVARGVCEGNPGVFMHGPTFMGNPLACAVAGASLSLINQGDWQVQVQGIETQLKAELSRCNELACVQDVRILGAIGVVETKHPVDMKRLQPLFVKNGVWIRPFGKLVYIMPPYVISSEQLSRLSDAIYHCLSHTYG</sequence>
<feature type="binding site" evidence="9">
    <location>
        <position position="163"/>
    </location>
    <ligand>
        <name>substrate</name>
    </ligand>
</feature>
<dbReference type="InterPro" id="IPR015421">
    <property type="entry name" value="PyrdxlP-dep_Trfase_major"/>
</dbReference>
<dbReference type="FunFam" id="3.40.640.10:FF:000041">
    <property type="entry name" value="Adenosylmethionine-8-amino-7-oxononanoate aminotransferase"/>
    <property type="match status" value="1"/>
</dbReference>
<gene>
    <name evidence="9" type="primary">bioA</name>
    <name evidence="10" type="ORF">C6Y40_04095</name>
</gene>
<dbReference type="UniPathway" id="UPA00078">
    <property type="reaction ID" value="UER00160"/>
</dbReference>
<dbReference type="Pfam" id="PF00202">
    <property type="entry name" value="Aminotran_3"/>
    <property type="match status" value="1"/>
</dbReference>
<evidence type="ECO:0000256" key="4">
    <source>
        <dbReference type="ARBA" id="ARBA00022679"/>
    </source>
</evidence>
<dbReference type="Gene3D" id="3.90.1150.10">
    <property type="entry name" value="Aspartate Aminotransferase, domain 1"/>
    <property type="match status" value="1"/>
</dbReference>
<dbReference type="InterPro" id="IPR005814">
    <property type="entry name" value="Aminotrans_3"/>
</dbReference>
<dbReference type="InterPro" id="IPR005815">
    <property type="entry name" value="BioA"/>
</dbReference>
<keyword evidence="9" id="KW-0963">Cytoplasm</keyword>
<proteinExistence type="inferred from homology"/>
<keyword evidence="4 9" id="KW-0808">Transferase</keyword>
<evidence type="ECO:0000256" key="8">
    <source>
        <dbReference type="ARBA" id="ARBA00048449"/>
    </source>
</evidence>
<evidence type="ECO:0000256" key="2">
    <source>
        <dbReference type="ARBA" id="ARBA00005063"/>
    </source>
</evidence>
<keyword evidence="3 9" id="KW-0032">Aminotransferase</keyword>
<evidence type="ECO:0000313" key="11">
    <source>
        <dbReference type="Proteomes" id="UP000238949"/>
    </source>
</evidence>
<evidence type="ECO:0000256" key="5">
    <source>
        <dbReference type="ARBA" id="ARBA00022691"/>
    </source>
</evidence>
<comment type="pathway">
    <text evidence="2 9">Cofactor biosynthesis; biotin biosynthesis; 7,8-diaminononanoate from 8-amino-7-oxononanoate (SAM route): step 1/1.</text>
</comment>
<name>A0A2S9VEL3_9ALTE</name>
<dbReference type="PROSITE" id="PS00600">
    <property type="entry name" value="AA_TRANSFER_CLASS_3"/>
    <property type="match status" value="1"/>
</dbReference>
<dbReference type="SUPFAM" id="SSF53383">
    <property type="entry name" value="PLP-dependent transferases"/>
    <property type="match status" value="1"/>
</dbReference>
<comment type="caution">
    <text evidence="10">The sequence shown here is derived from an EMBL/GenBank/DDBJ whole genome shotgun (WGS) entry which is preliminary data.</text>
</comment>
<evidence type="ECO:0000256" key="9">
    <source>
        <dbReference type="HAMAP-Rule" id="MF_00834"/>
    </source>
</evidence>
<dbReference type="PANTHER" id="PTHR42684">
    <property type="entry name" value="ADENOSYLMETHIONINE-8-AMINO-7-OXONONANOATE AMINOTRANSFERASE"/>
    <property type="match status" value="1"/>
</dbReference>
<feature type="binding site" evidence="9">
    <location>
        <position position="70"/>
    </location>
    <ligand>
        <name>substrate</name>
    </ligand>
</feature>
<keyword evidence="6 9" id="KW-0093">Biotin biosynthesis</keyword>
<feature type="binding site" evidence="9">
    <location>
        <position position="264"/>
    </location>
    <ligand>
        <name>pyridoxal 5'-phosphate</name>
        <dbReference type="ChEBI" id="CHEBI:597326"/>
    </ligand>
</feature>
<comment type="subcellular location">
    <subcellularLocation>
        <location evidence="9">Cytoplasm</location>
    </subcellularLocation>
</comment>
<dbReference type="GO" id="GO:0005737">
    <property type="term" value="C:cytoplasm"/>
    <property type="evidence" value="ECO:0007669"/>
    <property type="project" value="UniProtKB-SubCell"/>
</dbReference>
<dbReference type="NCBIfam" id="NF005940">
    <property type="entry name" value="PRK07986.1"/>
    <property type="match status" value="1"/>
</dbReference>
<feature type="binding site" evidence="9">
    <location>
        <begin position="130"/>
        <end position="131"/>
    </location>
    <ligand>
        <name>pyridoxal 5'-phosphate</name>
        <dbReference type="ChEBI" id="CHEBI:597326"/>
    </ligand>
</feature>
<keyword evidence="7 9" id="KW-0663">Pyridoxal phosphate</keyword>
<feature type="binding site" evidence="9">
    <location>
        <begin position="327"/>
        <end position="328"/>
    </location>
    <ligand>
        <name>pyridoxal 5'-phosphate</name>
        <dbReference type="ChEBI" id="CHEBI:597326"/>
    </ligand>
</feature>
<dbReference type="GO" id="GO:0004015">
    <property type="term" value="F:adenosylmethionine-8-amino-7-oxononanoate transaminase activity"/>
    <property type="evidence" value="ECO:0007669"/>
    <property type="project" value="UniProtKB-UniRule"/>
</dbReference>
<reference evidence="11" key="1">
    <citation type="journal article" date="2020" name="Int. J. Syst. Evol. Microbiol.">
        <title>Alteromonas alba sp. nov., a marine bacterium isolated from the seawater of the West Pacific Ocean.</title>
        <authorList>
            <person name="Sun C."/>
            <person name="Wu Y.-H."/>
            <person name="Xamxidin M."/>
            <person name="Cheng H."/>
            <person name="Xu X.-W."/>
        </authorList>
    </citation>
    <scope>NUCLEOTIDE SEQUENCE [LARGE SCALE GENOMIC DNA]</scope>
    <source>
        <strain evidence="11">190</strain>
    </source>
</reference>
<keyword evidence="5 9" id="KW-0949">S-adenosyl-L-methionine</keyword>
<feature type="modified residue" description="N6-(pyridoxal phosphate)lysine" evidence="9">
    <location>
        <position position="293"/>
    </location>
</feature>
<dbReference type="EMBL" id="PVNP01000032">
    <property type="protein sequence ID" value="PRO74876.1"/>
    <property type="molecule type" value="Genomic_DNA"/>
</dbReference>
<feature type="binding site" evidence="9">
    <location>
        <position position="293"/>
    </location>
    <ligand>
        <name>substrate</name>
    </ligand>
</feature>
<evidence type="ECO:0000256" key="7">
    <source>
        <dbReference type="ARBA" id="ARBA00022898"/>
    </source>
</evidence>
<comment type="cofactor">
    <cofactor evidence="1 9">
        <name>pyridoxal 5'-phosphate</name>
        <dbReference type="ChEBI" id="CHEBI:597326"/>
    </cofactor>
</comment>
<dbReference type="EC" id="2.6.1.62" evidence="9"/>
<comment type="catalytic activity">
    <reaction evidence="8 9">
        <text>(8S)-8-amino-7-oxononanoate + S-adenosyl-L-methionine = S-adenosyl-4-methylsulfanyl-2-oxobutanoate + (7R,8S)-7,8-diammoniononanoate</text>
        <dbReference type="Rhea" id="RHEA:16861"/>
        <dbReference type="ChEBI" id="CHEBI:16490"/>
        <dbReference type="ChEBI" id="CHEBI:59789"/>
        <dbReference type="ChEBI" id="CHEBI:149468"/>
        <dbReference type="ChEBI" id="CHEBI:149469"/>
        <dbReference type="EC" id="2.6.1.62"/>
    </reaction>
</comment>
<evidence type="ECO:0000256" key="3">
    <source>
        <dbReference type="ARBA" id="ARBA00022576"/>
    </source>
</evidence>
<evidence type="ECO:0000256" key="1">
    <source>
        <dbReference type="ARBA" id="ARBA00001933"/>
    </source>
</evidence>
<dbReference type="InterPro" id="IPR015422">
    <property type="entry name" value="PyrdxlP-dep_Trfase_small"/>
</dbReference>
<dbReference type="InterPro" id="IPR015424">
    <property type="entry name" value="PyrdxlP-dep_Trfase"/>
</dbReference>
<evidence type="ECO:0000256" key="6">
    <source>
        <dbReference type="ARBA" id="ARBA00022756"/>
    </source>
</evidence>
<protein>
    <recommendedName>
        <fullName evidence="9">Adenosylmethionine-8-amino-7-oxononanoate aminotransferase</fullName>
        <ecNumber evidence="9">2.6.1.62</ecNumber>
    </recommendedName>
    <alternativeName>
        <fullName evidence="9">7,8-diamino-pelargonic acid aminotransferase</fullName>
        <shortName evidence="9">DAPA AT</shortName>
        <shortName evidence="9">DAPA aminotransferase</shortName>
    </alternativeName>
    <alternativeName>
        <fullName evidence="9">7,8-diaminononanoate synthase</fullName>
        <shortName evidence="9">DANS</shortName>
    </alternativeName>
    <alternativeName>
        <fullName evidence="9">Diaminopelargonic acid synthase</fullName>
    </alternativeName>
</protein>
<dbReference type="OrthoDB" id="9801052at2"/>
<accession>A0A2S9VEL3</accession>
<feature type="binding site" evidence="9">
    <location>
        <position position="326"/>
    </location>
    <ligand>
        <name>substrate</name>
    </ligand>
</feature>